<keyword evidence="3" id="KW-1185">Reference proteome</keyword>
<gene>
    <name evidence="2" type="ORF">I8J32_001155</name>
</gene>
<name>A0A974Y5B3_9GAMM</name>
<evidence type="ECO:0000313" key="2">
    <source>
        <dbReference type="EMBL" id="QSX78586.1"/>
    </source>
</evidence>
<feature type="transmembrane region" description="Helical" evidence="1">
    <location>
        <begin position="12"/>
        <end position="32"/>
    </location>
</feature>
<protein>
    <submittedName>
        <fullName evidence="2">Uncharacterized protein</fullName>
    </submittedName>
</protein>
<evidence type="ECO:0000313" key="3">
    <source>
        <dbReference type="Proteomes" id="UP000639274"/>
    </source>
</evidence>
<feature type="transmembrane region" description="Helical" evidence="1">
    <location>
        <begin position="88"/>
        <end position="109"/>
    </location>
</feature>
<dbReference type="KEGG" id="lsf:I8J32_001155"/>
<reference evidence="2 3" key="1">
    <citation type="submission" date="2021-03" db="EMBL/GenBank/DDBJ databases">
        <title>Lysobacter sp. nov. isolated from soil of gangwondo yeongwol, south Korea.</title>
        <authorList>
            <person name="Kim K.R."/>
            <person name="Kim K.H."/>
            <person name="Jeon C.O."/>
        </authorList>
    </citation>
    <scope>NUCLEOTIDE SEQUENCE [LARGE SCALE GENOMIC DNA]</scope>
    <source>
        <strain evidence="2 3">R19</strain>
    </source>
</reference>
<feature type="transmembrane region" description="Helical" evidence="1">
    <location>
        <begin position="115"/>
        <end position="134"/>
    </location>
</feature>
<keyword evidence="1" id="KW-0812">Transmembrane</keyword>
<keyword evidence="1" id="KW-0472">Membrane</keyword>
<dbReference type="EMBL" id="CP071518">
    <property type="protein sequence ID" value="QSX78586.1"/>
    <property type="molecule type" value="Genomic_DNA"/>
</dbReference>
<accession>A0A974Y5B3</accession>
<keyword evidence="1" id="KW-1133">Transmembrane helix</keyword>
<evidence type="ECO:0000256" key="1">
    <source>
        <dbReference type="SAM" id="Phobius"/>
    </source>
</evidence>
<dbReference type="Proteomes" id="UP000639274">
    <property type="component" value="Chromosome"/>
</dbReference>
<organism evidence="2 3">
    <name type="scientific">Agrilutibacter solisilvae</name>
    <dbReference type="NCBI Taxonomy" id="2763317"/>
    <lineage>
        <taxon>Bacteria</taxon>
        <taxon>Pseudomonadati</taxon>
        <taxon>Pseudomonadota</taxon>
        <taxon>Gammaproteobacteria</taxon>
        <taxon>Lysobacterales</taxon>
        <taxon>Lysobacteraceae</taxon>
        <taxon>Agrilutibacter</taxon>
    </lineage>
</organism>
<feature type="transmembrane region" description="Helical" evidence="1">
    <location>
        <begin position="52"/>
        <end position="76"/>
    </location>
</feature>
<proteinExistence type="predicted"/>
<dbReference type="AlphaFoldDB" id="A0A974Y5B3"/>
<sequence length="138" mass="14727">MSRAGIERWVYVLEAVAFGLPALLVAVPGVILGSMLGWVSLADLPQTPGPTFFVWLMVVAGGGGIASWCVLSGTYVVQGHGALRLTPLHWWLGLLAGMAVALVFLAPLVDPSAASRWMGTPALLLLPSLHLLWLKFRK</sequence>
<dbReference type="RefSeq" id="WP_200614275.1">
    <property type="nucleotide sequence ID" value="NZ_CP071518.1"/>
</dbReference>